<keyword evidence="3" id="KW-1185">Reference proteome</keyword>
<proteinExistence type="predicted"/>
<dbReference type="KEGG" id="psoj:PHYSODRAFT_305028"/>
<feature type="region of interest" description="Disordered" evidence="1">
    <location>
        <begin position="328"/>
        <end position="399"/>
    </location>
</feature>
<protein>
    <submittedName>
        <fullName evidence="2">Uncharacterized protein</fullName>
    </submittedName>
</protein>
<feature type="compositionally biased region" description="Basic and acidic residues" evidence="1">
    <location>
        <begin position="96"/>
        <end position="111"/>
    </location>
</feature>
<feature type="compositionally biased region" description="Basic and acidic residues" evidence="1">
    <location>
        <begin position="149"/>
        <end position="165"/>
    </location>
</feature>
<dbReference type="EMBL" id="JH159159">
    <property type="protein sequence ID" value="EGZ09510.1"/>
    <property type="molecule type" value="Genomic_DNA"/>
</dbReference>
<evidence type="ECO:0000256" key="1">
    <source>
        <dbReference type="SAM" id="MobiDB-lite"/>
    </source>
</evidence>
<accession>G5A464</accession>
<name>G5A464_PHYSP</name>
<dbReference type="InParanoid" id="G5A464"/>
<feature type="region of interest" description="Disordered" evidence="1">
    <location>
        <begin position="656"/>
        <end position="722"/>
    </location>
</feature>
<sequence>MELDGQYERIVRLIPVDALQSSCNSVIQEGFSSIDAAVNDVASSFAKLREVRDAANRLQNDAHDHSSSLLAALSGTLKLQLELEDKLDQVLRVSMEQKTRRERRRPREDRQVIAQINSGSNSDSSDDSESEAESRSASEDEDNGLETGKTADKLDKASGLRRKELSEDECTGSSSGGLFTNRRTLTAQLDQSGATRVLNLSAPPQSARPSPVAGEVTTNEGKTSEQYLKMAIEADEMPVVGRLTRIRGVLLELSEMLETRGTDGLREEHAVNILKLVVKWPRDPTDQRGLLDAHKRFLKGMGVYERGAQNTKSKARLKGLTDKLSRVIQGLDKSSSDEEDVSDSDGTSEPIPRRLDGREEDPADQSPSVSQAGADRESVPRPCNMLLPTSQRQRGKPPSYYRRLVDMVKREPLAHRPSSMPSLLVALIRAMEDDDYSGQQKWQIVESIGQVVEWITEGLSFKIHLSTYRRCADALISYARQHQQTKPLQRVADNFSSAICHSSSRYLSSIDQRPPRLAGTSELPSVIKSPSGSVPSRGPDADQVTHSHQPHFSRLVAELATSPNVAGSQRIVDVVAAFKTSISGDSEGRYLLAVTEAVEKVLGWIHRDPRGLELFRLYGSLFKTLSAYSTRLQSETKTAQLDRLLIGMSEALLKPPSPSSILVEDSKTSGPTEEREQSTDLMTKTADVPHLVTSDSDTSSTSGSESESDFEDEKEAMGGSQAAWNAIMAAANNA</sequence>
<dbReference type="OMA" id="KWQIVES"/>
<feature type="compositionally biased region" description="Basic and acidic residues" evidence="1">
    <location>
        <begin position="664"/>
        <end position="678"/>
    </location>
</feature>
<feature type="compositionally biased region" description="Polar residues" evidence="1">
    <location>
        <begin position="171"/>
        <end position="183"/>
    </location>
</feature>
<evidence type="ECO:0000313" key="2">
    <source>
        <dbReference type="EMBL" id="EGZ09510.1"/>
    </source>
</evidence>
<reference evidence="2 3" key="1">
    <citation type="journal article" date="2006" name="Science">
        <title>Phytophthora genome sequences uncover evolutionary origins and mechanisms of pathogenesis.</title>
        <authorList>
            <person name="Tyler B.M."/>
            <person name="Tripathy S."/>
            <person name="Zhang X."/>
            <person name="Dehal P."/>
            <person name="Jiang R.H."/>
            <person name="Aerts A."/>
            <person name="Arredondo F.D."/>
            <person name="Baxter L."/>
            <person name="Bensasson D."/>
            <person name="Beynon J.L."/>
            <person name="Chapman J."/>
            <person name="Damasceno C.M."/>
            <person name="Dorrance A.E."/>
            <person name="Dou D."/>
            <person name="Dickerman A.W."/>
            <person name="Dubchak I.L."/>
            <person name="Garbelotto M."/>
            <person name="Gijzen M."/>
            <person name="Gordon S.G."/>
            <person name="Govers F."/>
            <person name="Grunwald N.J."/>
            <person name="Huang W."/>
            <person name="Ivors K.L."/>
            <person name="Jones R.W."/>
            <person name="Kamoun S."/>
            <person name="Krampis K."/>
            <person name="Lamour K.H."/>
            <person name="Lee M.K."/>
            <person name="McDonald W.H."/>
            <person name="Medina M."/>
            <person name="Meijer H.J."/>
            <person name="Nordberg E.K."/>
            <person name="Maclean D.J."/>
            <person name="Ospina-Giraldo M.D."/>
            <person name="Morris P.F."/>
            <person name="Phuntumart V."/>
            <person name="Putnam N.H."/>
            <person name="Rash S."/>
            <person name="Rose J.K."/>
            <person name="Sakihama Y."/>
            <person name="Salamov A.A."/>
            <person name="Savidor A."/>
            <person name="Scheuring C.F."/>
            <person name="Smith B.M."/>
            <person name="Sobral B.W."/>
            <person name="Terry A."/>
            <person name="Torto-Alalibo T.A."/>
            <person name="Win J."/>
            <person name="Xu Z."/>
            <person name="Zhang H."/>
            <person name="Grigoriev I.V."/>
            <person name="Rokhsar D.S."/>
            <person name="Boore J.L."/>
        </authorList>
    </citation>
    <scope>NUCLEOTIDE SEQUENCE [LARGE SCALE GENOMIC DNA]</scope>
    <source>
        <strain evidence="2 3">P6497</strain>
    </source>
</reference>
<dbReference type="Proteomes" id="UP000002640">
    <property type="component" value="Unassembled WGS sequence"/>
</dbReference>
<feature type="compositionally biased region" description="Low complexity" evidence="1">
    <location>
        <begin position="693"/>
        <end position="705"/>
    </location>
</feature>
<organism evidence="2 3">
    <name type="scientific">Phytophthora sojae (strain P6497)</name>
    <name type="common">Soybean stem and root rot agent</name>
    <name type="synonym">Phytophthora megasperma f. sp. glycines</name>
    <dbReference type="NCBI Taxonomy" id="1094619"/>
    <lineage>
        <taxon>Eukaryota</taxon>
        <taxon>Sar</taxon>
        <taxon>Stramenopiles</taxon>
        <taxon>Oomycota</taxon>
        <taxon>Peronosporomycetes</taxon>
        <taxon>Peronosporales</taxon>
        <taxon>Peronosporaceae</taxon>
        <taxon>Phytophthora</taxon>
    </lineage>
</organism>
<feature type="region of interest" description="Disordered" evidence="1">
    <location>
        <begin position="96"/>
        <end position="183"/>
    </location>
</feature>
<dbReference type="RefSeq" id="XP_009534371.1">
    <property type="nucleotide sequence ID" value="XM_009536076.1"/>
</dbReference>
<dbReference type="AlphaFoldDB" id="G5A464"/>
<evidence type="ECO:0000313" key="3">
    <source>
        <dbReference type="Proteomes" id="UP000002640"/>
    </source>
</evidence>
<feature type="region of interest" description="Disordered" evidence="1">
    <location>
        <begin position="201"/>
        <end position="220"/>
    </location>
</feature>
<gene>
    <name evidence="2" type="ORF">PHYSODRAFT_305028</name>
</gene>
<dbReference type="GeneID" id="20642494"/>
<feature type="region of interest" description="Disordered" evidence="1">
    <location>
        <begin position="510"/>
        <end position="546"/>
    </location>
</feature>